<dbReference type="Gene3D" id="2.60.300.12">
    <property type="entry name" value="HesB-like domain"/>
    <property type="match status" value="1"/>
</dbReference>
<comment type="caution">
    <text evidence="1">The sequence shown here is derived from an EMBL/GenBank/DDBJ whole genome shotgun (WGS) entry which is preliminary data.</text>
</comment>
<organism evidence="1 2">
    <name type="scientific">Nocardioides bigeumensis</name>
    <dbReference type="NCBI Taxonomy" id="433657"/>
    <lineage>
        <taxon>Bacteria</taxon>
        <taxon>Bacillati</taxon>
        <taxon>Actinomycetota</taxon>
        <taxon>Actinomycetes</taxon>
        <taxon>Propionibacteriales</taxon>
        <taxon>Nocardioidaceae</taxon>
        <taxon>Nocardioides</taxon>
    </lineage>
</organism>
<evidence type="ECO:0000313" key="1">
    <source>
        <dbReference type="EMBL" id="GAA2125655.1"/>
    </source>
</evidence>
<dbReference type="Proteomes" id="UP001500575">
    <property type="component" value="Unassembled WGS sequence"/>
</dbReference>
<evidence type="ECO:0008006" key="3">
    <source>
        <dbReference type="Google" id="ProtNLM"/>
    </source>
</evidence>
<name>A0ABN2YD39_9ACTN</name>
<reference evidence="1 2" key="1">
    <citation type="journal article" date="2019" name="Int. J. Syst. Evol. Microbiol.">
        <title>The Global Catalogue of Microorganisms (GCM) 10K type strain sequencing project: providing services to taxonomists for standard genome sequencing and annotation.</title>
        <authorList>
            <consortium name="The Broad Institute Genomics Platform"/>
            <consortium name="The Broad Institute Genome Sequencing Center for Infectious Disease"/>
            <person name="Wu L."/>
            <person name="Ma J."/>
        </authorList>
    </citation>
    <scope>NUCLEOTIDE SEQUENCE [LARGE SCALE GENOMIC DNA]</scope>
    <source>
        <strain evidence="1 2">JCM 16021</strain>
    </source>
</reference>
<evidence type="ECO:0000313" key="2">
    <source>
        <dbReference type="Proteomes" id="UP001500575"/>
    </source>
</evidence>
<proteinExistence type="predicted"/>
<dbReference type="SUPFAM" id="SSF89360">
    <property type="entry name" value="HesB-like domain"/>
    <property type="match status" value="1"/>
</dbReference>
<dbReference type="InterPro" id="IPR035903">
    <property type="entry name" value="HesB-like_dom_sf"/>
</dbReference>
<accession>A0ABN2YD39</accession>
<dbReference type="RefSeq" id="WP_344303919.1">
    <property type="nucleotide sequence ID" value="NZ_BAAAQQ010000011.1"/>
</dbReference>
<dbReference type="EMBL" id="BAAAQQ010000011">
    <property type="protein sequence ID" value="GAA2125655.1"/>
    <property type="molecule type" value="Genomic_DNA"/>
</dbReference>
<protein>
    <recommendedName>
        <fullName evidence="3">Fe-S cluster assembly protein HesB</fullName>
    </recommendedName>
</protein>
<keyword evidence="2" id="KW-1185">Reference proteome</keyword>
<gene>
    <name evidence="1" type="ORF">GCM10009843_23580</name>
</gene>
<sequence>MLTLTENASTIVRDITEQTAAGDPSNTRAGLRITMEASPEPAFAISAAEGPQPGDATVEQHGATVYLDQPSAEQLDDKELDAGLDPAGNVQFALNHQG</sequence>